<protein>
    <submittedName>
        <fullName evidence="1">Uncharacterized protein</fullName>
    </submittedName>
</protein>
<comment type="caution">
    <text evidence="1">The sequence shown here is derived from an EMBL/GenBank/DDBJ whole genome shotgun (WGS) entry which is preliminary data.</text>
</comment>
<gene>
    <name evidence="1" type="ORF">BCON_0083g00110</name>
</gene>
<reference evidence="1 2" key="1">
    <citation type="submission" date="2017-12" db="EMBL/GenBank/DDBJ databases">
        <title>Comparative genomics of Botrytis spp.</title>
        <authorList>
            <person name="Valero-Jimenez C.A."/>
            <person name="Tapia P."/>
            <person name="Veloso J."/>
            <person name="Silva-Moreno E."/>
            <person name="Staats M."/>
            <person name="Valdes J.H."/>
            <person name="Van Kan J.A.L."/>
        </authorList>
    </citation>
    <scope>NUCLEOTIDE SEQUENCE [LARGE SCALE GENOMIC DNA]</scope>
    <source>
        <strain evidence="1 2">MUCL11595</strain>
    </source>
</reference>
<dbReference type="Proteomes" id="UP000297527">
    <property type="component" value="Unassembled WGS sequence"/>
</dbReference>
<name>A0A4Z1I2Y6_9HELO</name>
<sequence length="140" mass="16073">MVIYKLLQFSQTLGIQHRKRNPAAAGICDGFQNQNKIFCSQIEAENDKCDEYDKETTEMTEMLKLAREKKVEKQIQHGNWVIKYRCESCFTTIGSEGTCGKCGENKKEWKRDFPENCKICEDWLDGTYSAVWEIGLGGEG</sequence>
<proteinExistence type="predicted"/>
<keyword evidence="2" id="KW-1185">Reference proteome</keyword>
<evidence type="ECO:0000313" key="2">
    <source>
        <dbReference type="Proteomes" id="UP000297527"/>
    </source>
</evidence>
<dbReference type="OrthoDB" id="10360605at2759"/>
<accession>A0A4Z1I2Y6</accession>
<dbReference type="AlphaFoldDB" id="A0A4Z1I2Y6"/>
<organism evidence="1 2">
    <name type="scientific">Botryotinia convoluta</name>
    <dbReference type="NCBI Taxonomy" id="54673"/>
    <lineage>
        <taxon>Eukaryota</taxon>
        <taxon>Fungi</taxon>
        <taxon>Dikarya</taxon>
        <taxon>Ascomycota</taxon>
        <taxon>Pezizomycotina</taxon>
        <taxon>Leotiomycetes</taxon>
        <taxon>Helotiales</taxon>
        <taxon>Sclerotiniaceae</taxon>
        <taxon>Botryotinia</taxon>
    </lineage>
</organism>
<dbReference type="EMBL" id="PQXN01000083">
    <property type="protein sequence ID" value="TGO56019.1"/>
    <property type="molecule type" value="Genomic_DNA"/>
</dbReference>
<evidence type="ECO:0000313" key="1">
    <source>
        <dbReference type="EMBL" id="TGO56019.1"/>
    </source>
</evidence>